<reference evidence="10" key="1">
    <citation type="submission" date="2016-06" db="UniProtKB">
        <authorList>
            <consortium name="WormBaseParasite"/>
        </authorList>
    </citation>
    <scope>IDENTIFICATION</scope>
</reference>
<dbReference type="SMART" id="SM00702">
    <property type="entry name" value="P4Hc"/>
    <property type="match status" value="1"/>
</dbReference>
<accession>A0A183SIB6</accession>
<evidence type="ECO:0000256" key="2">
    <source>
        <dbReference type="ARBA" id="ARBA00022723"/>
    </source>
</evidence>
<dbReference type="PROSITE" id="PS51471">
    <property type="entry name" value="FE2OG_OXY"/>
    <property type="match status" value="1"/>
</dbReference>
<dbReference type="InterPro" id="IPR006620">
    <property type="entry name" value="Pro_4_hyd_alph"/>
</dbReference>
<dbReference type="Pfam" id="PF25238">
    <property type="entry name" value="OGFOD2-like"/>
    <property type="match status" value="1"/>
</dbReference>
<evidence type="ECO:0000259" key="9">
    <source>
        <dbReference type="PROSITE" id="PS51471"/>
    </source>
</evidence>
<dbReference type="InterPro" id="IPR044861">
    <property type="entry name" value="IPNS-like_FE2OG_OXY"/>
</dbReference>
<dbReference type="WBParaSite" id="SSLN_0000410301-mRNA-1">
    <property type="protein sequence ID" value="SSLN_0000410301-mRNA-1"/>
    <property type="gene ID" value="SSLN_0000410301"/>
</dbReference>
<dbReference type="GO" id="GO:0008475">
    <property type="term" value="F:procollagen-lysine 5-dioxygenase activity"/>
    <property type="evidence" value="ECO:0007669"/>
    <property type="project" value="TreeGrafter"/>
</dbReference>
<keyword evidence="4" id="KW-0223">Dioxygenase</keyword>
<sequence length="660" mass="76560">LRKYRKLGAKVVFSAEIYCWPSPSLEASYPPVKEGESRFLNSGSFVGPAASLHRILIHAPVADTDDDQLYYTSIFLDAELRVCICTVYIFIFIRTLAFGFILPALMPSHTQRNIDIALDTRSELFQNLNGVLERFRLYRFKMPTILFPKDGVQIKYEDETGYLYNKKTFTRPVIAHGNGPIKVHHFPPLSLLLIDIYLTHCPISFSIYSSVFYGGASKVQFNSLTNYMPRMWTPNRGCQHCQEDNIKLEELSEDFYPVVQISTFITTPTPFIEDFYKTLADLNYPKHRIYLVLYCNVEEHYTTLLEFNATHAWEYKSSIILSEKTHPTELAAKKQAWSVCLSYEDCAFALTLDSIARLTSKNTLYHLVRMNRNALAPLLYRPGKLWSNFWGALNHEGYYARSSDYMDIILGKQRGIWNVPFVSSAYLYSRWTVRQLANLQISEEVFADMAIAEAARSKEWERKYVHPGYFEFVNASKEVFEQPCPDVFWFPFLSERFCRELIEELENFGQWSNGSPYDSRLESGYENVPTIDIHMRQIGWEEHWIHLMQTYIHPLQQSLYEGYTDLPTARMNFVVRYKPDEQPLLRPHHDASTYTLNIALNKPGLDYKGGGANFIRYNCSVVDSRVGWALIHPGRLTHLHEGLRTTFGTRYIFVSFVNPT</sequence>
<evidence type="ECO:0000256" key="4">
    <source>
        <dbReference type="ARBA" id="ARBA00022964"/>
    </source>
</evidence>
<dbReference type="InterPro" id="IPR057589">
    <property type="entry name" value="GT_PLOD"/>
</dbReference>
<evidence type="ECO:0000256" key="5">
    <source>
        <dbReference type="ARBA" id="ARBA00023002"/>
    </source>
</evidence>
<dbReference type="GO" id="GO:0031418">
    <property type="term" value="F:L-ascorbic acid binding"/>
    <property type="evidence" value="ECO:0007669"/>
    <property type="project" value="InterPro"/>
</dbReference>
<dbReference type="Pfam" id="PF25342">
    <property type="entry name" value="GT_PLOD"/>
    <property type="match status" value="2"/>
</dbReference>
<feature type="domain" description="Fe2OG dioxygenase" evidence="9">
    <location>
        <begin position="567"/>
        <end position="659"/>
    </location>
</feature>
<evidence type="ECO:0000256" key="8">
    <source>
        <dbReference type="SAM" id="Phobius"/>
    </source>
</evidence>
<keyword evidence="8" id="KW-0812">Transmembrane</keyword>
<dbReference type="InterPro" id="IPR005123">
    <property type="entry name" value="Oxoglu/Fe-dep_dioxygenase_dom"/>
</dbReference>
<name>A0A183SIB6_SCHSO</name>
<protein>
    <submittedName>
        <fullName evidence="10">Fe2OG dioxygenase domain-containing protein</fullName>
    </submittedName>
</protein>
<feature type="transmembrane region" description="Helical" evidence="8">
    <location>
        <begin position="82"/>
        <end position="106"/>
    </location>
</feature>
<dbReference type="AlphaFoldDB" id="A0A183SIB6"/>
<keyword evidence="8" id="KW-0472">Membrane</keyword>
<keyword evidence="8" id="KW-1133">Transmembrane helix</keyword>
<dbReference type="PANTHER" id="PTHR10730">
    <property type="entry name" value="PROCOLLAGEN-LYSINE,2-OXOGLUTARATE 5-DIOXYGENASE/GLYCOSYLTRANSFERASE 25 FAMILY MEMBER"/>
    <property type="match status" value="1"/>
</dbReference>
<dbReference type="InterPro" id="IPR050757">
    <property type="entry name" value="Collagen_mod_GT25"/>
</dbReference>
<keyword evidence="3" id="KW-0732">Signal</keyword>
<dbReference type="Gene3D" id="2.60.120.620">
    <property type="entry name" value="q2cbj1_9rhob like domain"/>
    <property type="match status" value="1"/>
</dbReference>
<proteinExistence type="predicted"/>
<evidence type="ECO:0000256" key="6">
    <source>
        <dbReference type="ARBA" id="ARBA00023004"/>
    </source>
</evidence>
<keyword evidence="6" id="KW-0408">Iron</keyword>
<evidence type="ECO:0000256" key="3">
    <source>
        <dbReference type="ARBA" id="ARBA00022729"/>
    </source>
</evidence>
<dbReference type="GO" id="GO:0005783">
    <property type="term" value="C:endoplasmic reticulum"/>
    <property type="evidence" value="ECO:0007669"/>
    <property type="project" value="TreeGrafter"/>
</dbReference>
<dbReference type="PANTHER" id="PTHR10730:SF45">
    <property type="entry name" value="PROCOLLAGEN-LYSINE,2-OXOGLUTARATE 5-DIOXYGENASE"/>
    <property type="match status" value="1"/>
</dbReference>
<evidence type="ECO:0000313" key="10">
    <source>
        <dbReference type="WBParaSite" id="SSLN_0000410301-mRNA-1"/>
    </source>
</evidence>
<keyword evidence="7" id="KW-0325">Glycoprotein</keyword>
<comment type="cofactor">
    <cofactor evidence="1">
        <name>L-ascorbate</name>
        <dbReference type="ChEBI" id="CHEBI:38290"/>
    </cofactor>
</comment>
<dbReference type="Pfam" id="PF03171">
    <property type="entry name" value="2OG-FeII_Oxy"/>
    <property type="match status" value="1"/>
</dbReference>
<keyword evidence="2" id="KW-0479">Metal-binding</keyword>
<dbReference type="GO" id="GO:0005506">
    <property type="term" value="F:iron ion binding"/>
    <property type="evidence" value="ECO:0007669"/>
    <property type="project" value="InterPro"/>
</dbReference>
<organism evidence="10">
    <name type="scientific">Schistocephalus solidus</name>
    <name type="common">Tapeworm</name>
    <dbReference type="NCBI Taxonomy" id="70667"/>
    <lineage>
        <taxon>Eukaryota</taxon>
        <taxon>Metazoa</taxon>
        <taxon>Spiralia</taxon>
        <taxon>Lophotrochozoa</taxon>
        <taxon>Platyhelminthes</taxon>
        <taxon>Cestoda</taxon>
        <taxon>Eucestoda</taxon>
        <taxon>Diphyllobothriidea</taxon>
        <taxon>Diphyllobothriidae</taxon>
        <taxon>Schistocephalus</taxon>
    </lineage>
</organism>
<evidence type="ECO:0000256" key="7">
    <source>
        <dbReference type="ARBA" id="ARBA00023180"/>
    </source>
</evidence>
<evidence type="ECO:0000256" key="1">
    <source>
        <dbReference type="ARBA" id="ARBA00001961"/>
    </source>
</evidence>
<keyword evidence="5" id="KW-0560">Oxidoreductase</keyword>